<dbReference type="EMBL" id="OCNJ01000004">
    <property type="protein sequence ID" value="SOD94835.1"/>
    <property type="molecule type" value="Genomic_DNA"/>
</dbReference>
<dbReference type="RefSeq" id="WP_097279103.1">
    <property type="nucleotide sequence ID" value="NZ_OCNJ01000004.1"/>
</dbReference>
<feature type="compositionally biased region" description="Basic residues" evidence="1">
    <location>
        <begin position="379"/>
        <end position="389"/>
    </location>
</feature>
<organism evidence="2 3">
    <name type="scientific">Caenispirillum bisanense</name>
    <dbReference type="NCBI Taxonomy" id="414052"/>
    <lineage>
        <taxon>Bacteria</taxon>
        <taxon>Pseudomonadati</taxon>
        <taxon>Pseudomonadota</taxon>
        <taxon>Alphaproteobacteria</taxon>
        <taxon>Rhodospirillales</taxon>
        <taxon>Novispirillaceae</taxon>
        <taxon>Caenispirillum</taxon>
    </lineage>
</organism>
<evidence type="ECO:0008006" key="4">
    <source>
        <dbReference type="Google" id="ProtNLM"/>
    </source>
</evidence>
<dbReference type="AlphaFoldDB" id="A0A286GH28"/>
<dbReference type="InterPro" id="IPR018666">
    <property type="entry name" value="DUF2125"/>
</dbReference>
<protein>
    <recommendedName>
        <fullName evidence="4">DUF2125 domain-containing protein</fullName>
    </recommendedName>
</protein>
<evidence type="ECO:0000313" key="3">
    <source>
        <dbReference type="Proteomes" id="UP000219621"/>
    </source>
</evidence>
<proteinExistence type="predicted"/>
<name>A0A286GH28_9PROT</name>
<feature type="region of interest" description="Disordered" evidence="1">
    <location>
        <begin position="359"/>
        <end position="389"/>
    </location>
</feature>
<evidence type="ECO:0000256" key="1">
    <source>
        <dbReference type="SAM" id="MobiDB-lite"/>
    </source>
</evidence>
<gene>
    <name evidence="2" type="ORF">SAMN05421508_104137</name>
</gene>
<sequence>MNNRILPAAAAVALIAVVAAIYAGLWVLAANAAKDAVRTWAEERRTEGYQVWWSEMKTTGFPSEVQLTLTEPQVRFPEADGGGGWAAPAVRITAKPWRPSHLTVTAPGEHVLNFVHDRRVYTTRSQAGEAALTLDVDGAGVEGGALAVRSLRIDGLAPGGPVELASLDAVFEPNPGGRASVYERQEERDTGIWAAFDVTLKDLRLPRDLALPIGDGIDELTLRSIIPHALPDGVDLRGRLRQWSDEGGVVEVERLTLVADPLSLGAVGTVALDSWLQPQAAFTTQLRGFFEALEQLEKKGIIRARDASIAKVVLGAMAKQPPDGGPLALELPLSIQERMLYLGPVALLQLPPLRWGGDAPPGPGEIKPGFDIGPDGKVVPRKPKITAPQ</sequence>
<reference evidence="2 3" key="1">
    <citation type="submission" date="2017-09" db="EMBL/GenBank/DDBJ databases">
        <authorList>
            <person name="Ehlers B."/>
            <person name="Leendertz F.H."/>
        </authorList>
    </citation>
    <scope>NUCLEOTIDE SEQUENCE [LARGE SCALE GENOMIC DNA]</scope>
    <source>
        <strain evidence="2 3">USBA 140</strain>
    </source>
</reference>
<dbReference type="OrthoDB" id="8478166at2"/>
<keyword evidence="3" id="KW-1185">Reference proteome</keyword>
<accession>A0A286GH28</accession>
<evidence type="ECO:0000313" key="2">
    <source>
        <dbReference type="EMBL" id="SOD94835.1"/>
    </source>
</evidence>
<dbReference type="Proteomes" id="UP000219621">
    <property type="component" value="Unassembled WGS sequence"/>
</dbReference>
<dbReference type="Pfam" id="PF09898">
    <property type="entry name" value="DUF2125"/>
    <property type="match status" value="1"/>
</dbReference>